<evidence type="ECO:0000313" key="2">
    <source>
        <dbReference type="Proteomes" id="UP000054826"/>
    </source>
</evidence>
<reference evidence="1 2" key="1">
    <citation type="submission" date="2015-01" db="EMBL/GenBank/DDBJ databases">
        <title>Evolution of Trichinella species and genotypes.</title>
        <authorList>
            <person name="Korhonen P.K."/>
            <person name="Edoardo P."/>
            <person name="Giuseppe L.R."/>
            <person name="Gasser R.B."/>
        </authorList>
    </citation>
    <scope>NUCLEOTIDE SEQUENCE [LARGE SCALE GENOMIC DNA]</scope>
    <source>
        <strain evidence="1">ISS176</strain>
    </source>
</reference>
<comment type="caution">
    <text evidence="1">The sequence shown here is derived from an EMBL/GenBank/DDBJ whole genome shotgun (WGS) entry which is preliminary data.</text>
</comment>
<proteinExistence type="predicted"/>
<protein>
    <submittedName>
        <fullName evidence="1">Uncharacterized protein</fullName>
    </submittedName>
</protein>
<dbReference type="Proteomes" id="UP000054826">
    <property type="component" value="Unassembled WGS sequence"/>
</dbReference>
<gene>
    <name evidence="1" type="ORF">T4C_9658</name>
</gene>
<dbReference type="AlphaFoldDB" id="A0A0V1INB3"/>
<evidence type="ECO:0000313" key="1">
    <source>
        <dbReference type="EMBL" id="KRZ24288.1"/>
    </source>
</evidence>
<name>A0A0V1INB3_TRIPS</name>
<organism evidence="1 2">
    <name type="scientific">Trichinella pseudospiralis</name>
    <name type="common">Parasitic roundworm</name>
    <dbReference type="NCBI Taxonomy" id="6337"/>
    <lineage>
        <taxon>Eukaryota</taxon>
        <taxon>Metazoa</taxon>
        <taxon>Ecdysozoa</taxon>
        <taxon>Nematoda</taxon>
        <taxon>Enoplea</taxon>
        <taxon>Dorylaimia</taxon>
        <taxon>Trichinellida</taxon>
        <taxon>Trichinellidae</taxon>
        <taxon>Trichinella</taxon>
    </lineage>
</organism>
<sequence>MMTCFGQFLKIVYVDYPRLRNAFHCKLRKPNA</sequence>
<accession>A0A0V1INB3</accession>
<dbReference type="EMBL" id="JYDV01000224">
    <property type="protein sequence ID" value="KRZ24288.1"/>
    <property type="molecule type" value="Genomic_DNA"/>
</dbReference>